<evidence type="ECO:0000256" key="3">
    <source>
        <dbReference type="ARBA" id="ARBA00022692"/>
    </source>
</evidence>
<comment type="subcellular location">
    <subcellularLocation>
        <location evidence="1">Cell membrane</location>
        <topology evidence="1">Multi-pass membrane protein</topology>
    </subcellularLocation>
</comment>
<feature type="transmembrane region" description="Helical" evidence="6">
    <location>
        <begin position="46"/>
        <end position="70"/>
    </location>
</feature>
<accession>A0ABY6GP94</accession>
<evidence type="ECO:0000256" key="4">
    <source>
        <dbReference type="ARBA" id="ARBA00022989"/>
    </source>
</evidence>
<feature type="transmembrane region" description="Helical" evidence="6">
    <location>
        <begin position="13"/>
        <end position="34"/>
    </location>
</feature>
<gene>
    <name evidence="7" type="ORF">NX720_16975</name>
</gene>
<feature type="transmembrane region" description="Helical" evidence="6">
    <location>
        <begin position="76"/>
        <end position="95"/>
    </location>
</feature>
<dbReference type="Pfam" id="PF01810">
    <property type="entry name" value="LysE"/>
    <property type="match status" value="1"/>
</dbReference>
<sequence length="212" mass="23108">MEIINFSEYIPELVSVSMIAIFMAISPGADFVMITRNSIFFSRKAGIFSSLGVSAALWLHITYSIAGLAVIISKSILLFSIIKYLGAAYLIFIGWQTFKSKSDIEICGTTGSMSSFSAFKIGFITNALNPKATIFFLSIFTQVVKPETPIAIQIMYGAIISFTHLIWFTCVAIFLTQPKLLKAFTKSKNTIEKLVGGVLVAFGVKVATHSGS</sequence>
<organism evidence="7 8">
    <name type="scientific">Endozoicomonas euniceicola</name>
    <dbReference type="NCBI Taxonomy" id="1234143"/>
    <lineage>
        <taxon>Bacteria</taxon>
        <taxon>Pseudomonadati</taxon>
        <taxon>Pseudomonadota</taxon>
        <taxon>Gammaproteobacteria</taxon>
        <taxon>Oceanospirillales</taxon>
        <taxon>Endozoicomonadaceae</taxon>
        <taxon>Endozoicomonas</taxon>
    </lineage>
</organism>
<dbReference type="PIRSF" id="PIRSF006324">
    <property type="entry name" value="LeuE"/>
    <property type="match status" value="1"/>
</dbReference>
<keyword evidence="4 6" id="KW-1133">Transmembrane helix</keyword>
<keyword evidence="5 6" id="KW-0472">Membrane</keyword>
<dbReference type="InterPro" id="IPR001123">
    <property type="entry name" value="LeuE-type"/>
</dbReference>
<protein>
    <submittedName>
        <fullName evidence="7">LysE family transporter</fullName>
    </submittedName>
</protein>
<evidence type="ECO:0000313" key="8">
    <source>
        <dbReference type="Proteomes" id="UP001163255"/>
    </source>
</evidence>
<keyword evidence="3 6" id="KW-0812">Transmembrane</keyword>
<reference evidence="7" key="1">
    <citation type="submission" date="2022-10" db="EMBL/GenBank/DDBJ databases">
        <title>Completed Genome Sequence of two octocoral isolated bacterium, Endozoicomonas euniceicola EF212T and Endozoicomonas gorgoniicola PS125T.</title>
        <authorList>
            <person name="Chiou Y.-J."/>
            <person name="Chen Y.-H."/>
        </authorList>
    </citation>
    <scope>NUCLEOTIDE SEQUENCE</scope>
    <source>
        <strain evidence="7">EF212</strain>
    </source>
</reference>
<evidence type="ECO:0000256" key="6">
    <source>
        <dbReference type="SAM" id="Phobius"/>
    </source>
</evidence>
<evidence type="ECO:0000256" key="5">
    <source>
        <dbReference type="ARBA" id="ARBA00023136"/>
    </source>
</evidence>
<keyword evidence="2" id="KW-1003">Cell membrane</keyword>
<dbReference type="Proteomes" id="UP001163255">
    <property type="component" value="Chromosome"/>
</dbReference>
<dbReference type="PANTHER" id="PTHR30086">
    <property type="entry name" value="ARGININE EXPORTER PROTEIN ARGO"/>
    <property type="match status" value="1"/>
</dbReference>
<dbReference type="PANTHER" id="PTHR30086:SF21">
    <property type="entry name" value="TRANSPORT PROTEIN"/>
    <property type="match status" value="1"/>
</dbReference>
<evidence type="ECO:0000256" key="2">
    <source>
        <dbReference type="ARBA" id="ARBA00022475"/>
    </source>
</evidence>
<keyword evidence="8" id="KW-1185">Reference proteome</keyword>
<evidence type="ECO:0000256" key="1">
    <source>
        <dbReference type="ARBA" id="ARBA00004651"/>
    </source>
</evidence>
<dbReference type="EMBL" id="CP103300">
    <property type="protein sequence ID" value="UYM14575.1"/>
    <property type="molecule type" value="Genomic_DNA"/>
</dbReference>
<name>A0ABY6GP94_9GAMM</name>
<feature type="transmembrane region" description="Helical" evidence="6">
    <location>
        <begin position="150"/>
        <end position="176"/>
    </location>
</feature>
<proteinExistence type="predicted"/>
<evidence type="ECO:0000313" key="7">
    <source>
        <dbReference type="EMBL" id="UYM14575.1"/>
    </source>
</evidence>
<dbReference type="RefSeq" id="WP_262596129.1">
    <property type="nucleotide sequence ID" value="NZ_CP103300.1"/>
</dbReference>
<feature type="transmembrane region" description="Helical" evidence="6">
    <location>
        <begin position="123"/>
        <end position="144"/>
    </location>
</feature>